<protein>
    <submittedName>
        <fullName evidence="6">Serine protease 56</fullName>
    </submittedName>
</protein>
<comment type="similarity">
    <text evidence="2">Belongs to the peptidase S1 family. CLIP subfamily.</text>
</comment>
<sequence>MAALLWLLVILRVTCGVPTTPVTLTAEDQAFLEDFFSSAAVQAAADAPSEPSPVPACRCVPAGCCGRDVTLTPSRQSGIGQLDERSGHSAPAAGCRGRGNVCCPPEEVVNGTQCRHGGGESKNGTANLSQEPGCGSRTSVASHGDEVTPGQFPWLVTVWEQDGTHLRGAGVLIHPKIVVTAAHIVEDEPVESLVVRLPSGTGGDLAVAESVLHIDWGGRARYHDLAVLRLSEAVPIGPSVTPACLGPATLDPGEPSQLSGCQTVQIIDEERAASVRATSVQLLTRDQCEAGLKATGKLPETFGLHYSFICAATEPGSESACRTDSGAPLTCDDPARPGRTVLVGLLSWNAACRGRLGWPDVYTRMADVDTFCWLERTVTRMVEQSTPFFGEPLCM</sequence>
<comment type="caution">
    <text evidence="6">The sequence shown here is derived from an EMBL/GenBank/DDBJ whole genome shotgun (WGS) entry which is preliminary data.</text>
</comment>
<evidence type="ECO:0000256" key="4">
    <source>
        <dbReference type="SAM" id="SignalP"/>
    </source>
</evidence>
<dbReference type="InterPro" id="IPR001254">
    <property type="entry name" value="Trypsin_dom"/>
</dbReference>
<gene>
    <name evidence="6" type="primary">PRSS56</name>
    <name evidence="6" type="ORF">FJT64_015788</name>
</gene>
<evidence type="ECO:0000256" key="2">
    <source>
        <dbReference type="ARBA" id="ARBA00024195"/>
    </source>
</evidence>
<keyword evidence="7" id="KW-1185">Reference proteome</keyword>
<dbReference type="InterPro" id="IPR043504">
    <property type="entry name" value="Peptidase_S1_PA_chymotrypsin"/>
</dbReference>
<keyword evidence="4" id="KW-0732">Signal</keyword>
<dbReference type="PRINTS" id="PR00722">
    <property type="entry name" value="CHYMOTRYPSIN"/>
</dbReference>
<dbReference type="OrthoDB" id="6360377at2759"/>
<keyword evidence="6" id="KW-0378">Hydrolase</keyword>
<dbReference type="InterPro" id="IPR051487">
    <property type="entry name" value="Ser/Thr_Proteases_Immune/Dev"/>
</dbReference>
<dbReference type="PANTHER" id="PTHR24256">
    <property type="entry name" value="TRYPTASE-RELATED"/>
    <property type="match status" value="1"/>
</dbReference>
<evidence type="ECO:0000259" key="5">
    <source>
        <dbReference type="PROSITE" id="PS50240"/>
    </source>
</evidence>
<keyword evidence="1" id="KW-1015">Disulfide bond</keyword>
<dbReference type="Proteomes" id="UP000440578">
    <property type="component" value="Unassembled WGS sequence"/>
</dbReference>
<name>A0A6A4XG34_AMPAM</name>
<evidence type="ECO:0000256" key="3">
    <source>
        <dbReference type="SAM" id="MobiDB-lite"/>
    </source>
</evidence>
<dbReference type="Gene3D" id="2.40.10.10">
    <property type="entry name" value="Trypsin-like serine proteases"/>
    <property type="match status" value="1"/>
</dbReference>
<dbReference type="GO" id="GO:0006508">
    <property type="term" value="P:proteolysis"/>
    <property type="evidence" value="ECO:0007669"/>
    <property type="project" value="UniProtKB-KW"/>
</dbReference>
<evidence type="ECO:0000313" key="7">
    <source>
        <dbReference type="Proteomes" id="UP000440578"/>
    </source>
</evidence>
<dbReference type="PROSITE" id="PS50240">
    <property type="entry name" value="TRYPSIN_DOM"/>
    <property type="match status" value="1"/>
</dbReference>
<dbReference type="SUPFAM" id="SSF50494">
    <property type="entry name" value="Trypsin-like serine proteases"/>
    <property type="match status" value="1"/>
</dbReference>
<accession>A0A6A4XG34</accession>
<evidence type="ECO:0000256" key="1">
    <source>
        <dbReference type="ARBA" id="ARBA00023157"/>
    </source>
</evidence>
<dbReference type="CDD" id="cd00190">
    <property type="entry name" value="Tryp_SPc"/>
    <property type="match status" value="1"/>
</dbReference>
<feature type="region of interest" description="Disordered" evidence="3">
    <location>
        <begin position="113"/>
        <end position="145"/>
    </location>
</feature>
<evidence type="ECO:0000313" key="6">
    <source>
        <dbReference type="EMBL" id="KAF0313651.1"/>
    </source>
</evidence>
<dbReference type="Pfam" id="PF00089">
    <property type="entry name" value="Trypsin"/>
    <property type="match status" value="1"/>
</dbReference>
<organism evidence="6 7">
    <name type="scientific">Amphibalanus amphitrite</name>
    <name type="common">Striped barnacle</name>
    <name type="synonym">Balanus amphitrite</name>
    <dbReference type="NCBI Taxonomy" id="1232801"/>
    <lineage>
        <taxon>Eukaryota</taxon>
        <taxon>Metazoa</taxon>
        <taxon>Ecdysozoa</taxon>
        <taxon>Arthropoda</taxon>
        <taxon>Crustacea</taxon>
        <taxon>Multicrustacea</taxon>
        <taxon>Cirripedia</taxon>
        <taxon>Thoracica</taxon>
        <taxon>Thoracicalcarea</taxon>
        <taxon>Balanomorpha</taxon>
        <taxon>Balanoidea</taxon>
        <taxon>Balanidae</taxon>
        <taxon>Amphibalaninae</taxon>
        <taxon>Amphibalanus</taxon>
    </lineage>
</organism>
<feature type="signal peptide" evidence="4">
    <location>
        <begin position="1"/>
        <end position="16"/>
    </location>
</feature>
<feature type="domain" description="Peptidase S1" evidence="5">
    <location>
        <begin position="108"/>
        <end position="379"/>
    </location>
</feature>
<dbReference type="InterPro" id="IPR009003">
    <property type="entry name" value="Peptidase_S1_PA"/>
</dbReference>
<dbReference type="GO" id="GO:0004252">
    <property type="term" value="F:serine-type endopeptidase activity"/>
    <property type="evidence" value="ECO:0007669"/>
    <property type="project" value="InterPro"/>
</dbReference>
<feature type="compositionally biased region" description="Polar residues" evidence="3">
    <location>
        <begin position="122"/>
        <end position="141"/>
    </location>
</feature>
<dbReference type="AlphaFoldDB" id="A0A6A4XG34"/>
<reference evidence="6 7" key="1">
    <citation type="submission" date="2019-07" db="EMBL/GenBank/DDBJ databases">
        <title>Draft genome assembly of a fouling barnacle, Amphibalanus amphitrite (Darwin, 1854): The first reference genome for Thecostraca.</title>
        <authorList>
            <person name="Kim W."/>
        </authorList>
    </citation>
    <scope>NUCLEOTIDE SEQUENCE [LARGE SCALE GENOMIC DNA]</scope>
    <source>
        <strain evidence="6">SNU_AA5</strain>
        <tissue evidence="6">Soma without cirri and trophi</tissue>
    </source>
</reference>
<keyword evidence="6" id="KW-0645">Protease</keyword>
<dbReference type="InterPro" id="IPR001314">
    <property type="entry name" value="Peptidase_S1A"/>
</dbReference>
<feature type="chain" id="PRO_5025653440" evidence="4">
    <location>
        <begin position="17"/>
        <end position="395"/>
    </location>
</feature>
<dbReference type="SMART" id="SM00020">
    <property type="entry name" value="Tryp_SPc"/>
    <property type="match status" value="1"/>
</dbReference>
<proteinExistence type="inferred from homology"/>
<dbReference type="EMBL" id="VIIS01000074">
    <property type="protein sequence ID" value="KAF0313651.1"/>
    <property type="molecule type" value="Genomic_DNA"/>
</dbReference>